<proteinExistence type="inferred from homology"/>
<evidence type="ECO:0000256" key="8">
    <source>
        <dbReference type="SAM" id="Phobius"/>
    </source>
</evidence>
<dbReference type="EMBL" id="JAKHPH010000008">
    <property type="protein sequence ID" value="MCZ3667544.1"/>
    <property type="molecule type" value="Genomic_DNA"/>
</dbReference>
<evidence type="ECO:0000256" key="6">
    <source>
        <dbReference type="ARBA" id="ARBA00022989"/>
    </source>
</evidence>
<comment type="similarity">
    <text evidence="2">Belongs to the AzlC family.</text>
</comment>
<keyword evidence="4" id="KW-1003">Cell membrane</keyword>
<sequence>MKKLDGEFRFALGKSMPVLFGYVTLGLGYGLYMHNLGFSFWYPTLMALTIYGGSVEFVIANMLVQHFNPLNVLLITLVVGFRQSFYALSMLKQYRHAGWRKWLLIFGLTDETFVINHYTKVPQKMSQVKVNTWITVLDWGYWVLGAFLGGFLGSVFQLQVKGLDFVMTALFIVLALDQFLQEKSHVSSISGVLITIISLLAVGKTYFLIVTLLLLVAEYYYLTRRHAKGDD</sequence>
<dbReference type="PANTHER" id="PTHR34979">
    <property type="entry name" value="INNER MEMBRANE PROTEIN YGAZ"/>
    <property type="match status" value="1"/>
</dbReference>
<dbReference type="Proteomes" id="UP001212401">
    <property type="component" value="Unassembled WGS sequence"/>
</dbReference>
<keyword evidence="6 8" id="KW-1133">Transmembrane helix</keyword>
<feature type="transmembrane region" description="Helical" evidence="8">
    <location>
        <begin position="163"/>
        <end position="180"/>
    </location>
</feature>
<accession>A0AAW5WSZ5</accession>
<comment type="subcellular location">
    <subcellularLocation>
        <location evidence="1">Cell membrane</location>
        <topology evidence="1">Multi-pass membrane protein</topology>
    </subcellularLocation>
</comment>
<evidence type="ECO:0000256" key="2">
    <source>
        <dbReference type="ARBA" id="ARBA00010735"/>
    </source>
</evidence>
<evidence type="ECO:0000256" key="5">
    <source>
        <dbReference type="ARBA" id="ARBA00022692"/>
    </source>
</evidence>
<organism evidence="9 10">
    <name type="scientific">Limosilactobacillus vaginalis</name>
    <dbReference type="NCBI Taxonomy" id="1633"/>
    <lineage>
        <taxon>Bacteria</taxon>
        <taxon>Bacillati</taxon>
        <taxon>Bacillota</taxon>
        <taxon>Bacilli</taxon>
        <taxon>Lactobacillales</taxon>
        <taxon>Lactobacillaceae</taxon>
        <taxon>Limosilactobacillus</taxon>
    </lineage>
</organism>
<dbReference type="Pfam" id="PF03591">
    <property type="entry name" value="AzlC"/>
    <property type="match status" value="1"/>
</dbReference>
<keyword evidence="3" id="KW-0813">Transport</keyword>
<feature type="transmembrane region" description="Helical" evidence="8">
    <location>
        <begin position="139"/>
        <end position="156"/>
    </location>
</feature>
<reference evidence="9" key="1">
    <citation type="submission" date="2022-01" db="EMBL/GenBank/DDBJ databases">
        <title>VMRC isolate genome collection.</title>
        <authorList>
            <person name="France M."/>
            <person name="Rutt L."/>
            <person name="Humphrys M."/>
            <person name="Ravel J."/>
        </authorList>
    </citation>
    <scope>NUCLEOTIDE SEQUENCE</scope>
    <source>
        <strain evidence="9">C0048A1</strain>
    </source>
</reference>
<keyword evidence="5 8" id="KW-0812">Transmembrane</keyword>
<dbReference type="InterPro" id="IPR011606">
    <property type="entry name" value="Brnchd-chn_aa_trnsp_permease"/>
</dbReference>
<dbReference type="GO" id="GO:1903785">
    <property type="term" value="P:L-valine transmembrane transport"/>
    <property type="evidence" value="ECO:0007669"/>
    <property type="project" value="TreeGrafter"/>
</dbReference>
<dbReference type="PANTHER" id="PTHR34979:SF1">
    <property type="entry name" value="INNER MEMBRANE PROTEIN YGAZ"/>
    <property type="match status" value="1"/>
</dbReference>
<evidence type="ECO:0000313" key="10">
    <source>
        <dbReference type="Proteomes" id="UP001212401"/>
    </source>
</evidence>
<name>A0AAW5WSZ5_9LACO</name>
<feature type="transmembrane region" description="Helical" evidence="8">
    <location>
        <begin position="192"/>
        <end position="216"/>
    </location>
</feature>
<evidence type="ECO:0000256" key="7">
    <source>
        <dbReference type="ARBA" id="ARBA00023136"/>
    </source>
</evidence>
<evidence type="ECO:0000256" key="3">
    <source>
        <dbReference type="ARBA" id="ARBA00022448"/>
    </source>
</evidence>
<dbReference type="AlphaFoldDB" id="A0AAW5WSZ5"/>
<evidence type="ECO:0000313" key="9">
    <source>
        <dbReference type="EMBL" id="MCZ3667544.1"/>
    </source>
</evidence>
<keyword evidence="7 8" id="KW-0472">Membrane</keyword>
<gene>
    <name evidence="9" type="ORF">L2724_04505</name>
</gene>
<comment type="caution">
    <text evidence="9">The sequence shown here is derived from an EMBL/GenBank/DDBJ whole genome shotgun (WGS) entry which is preliminary data.</text>
</comment>
<evidence type="ECO:0000256" key="1">
    <source>
        <dbReference type="ARBA" id="ARBA00004651"/>
    </source>
</evidence>
<dbReference type="RefSeq" id="WP_269295920.1">
    <property type="nucleotide sequence ID" value="NZ_JAKHPH010000008.1"/>
</dbReference>
<feature type="transmembrane region" description="Helical" evidence="8">
    <location>
        <begin position="70"/>
        <end position="90"/>
    </location>
</feature>
<protein>
    <submittedName>
        <fullName evidence="9">AzlC family ABC transporter permease</fullName>
    </submittedName>
</protein>
<dbReference type="GO" id="GO:0005886">
    <property type="term" value="C:plasma membrane"/>
    <property type="evidence" value="ECO:0007669"/>
    <property type="project" value="UniProtKB-SubCell"/>
</dbReference>
<feature type="transmembrane region" description="Helical" evidence="8">
    <location>
        <begin position="44"/>
        <end position="64"/>
    </location>
</feature>
<evidence type="ECO:0000256" key="4">
    <source>
        <dbReference type="ARBA" id="ARBA00022475"/>
    </source>
</evidence>
<feature type="transmembrane region" description="Helical" evidence="8">
    <location>
        <begin position="12"/>
        <end position="32"/>
    </location>
</feature>